<evidence type="ECO:0000256" key="1">
    <source>
        <dbReference type="SAM" id="MobiDB-lite"/>
    </source>
</evidence>
<dbReference type="InterPro" id="IPR038130">
    <property type="entry name" value="PTN/MK_C_dom_sf"/>
</dbReference>
<proteinExistence type="predicted"/>
<comment type="caution">
    <text evidence="2">The sequence shown here is derived from an EMBL/GenBank/DDBJ whole genome shotgun (WGS) entry which is preliminary data.</text>
</comment>
<sequence length="57" mass="6606">MTRNDKLKANSDSNCEQTRQMTKKCKPKGTKPTKVFQWQKTKTKSTCAENIGRMIKK</sequence>
<evidence type="ECO:0000313" key="2">
    <source>
        <dbReference type="EMBL" id="CAH1968977.1"/>
    </source>
</evidence>
<feature type="compositionally biased region" description="Basic residues" evidence="1">
    <location>
        <begin position="21"/>
        <end position="31"/>
    </location>
</feature>
<accession>A0A9P0P4Z6</accession>
<organism evidence="2 3">
    <name type="scientific">Acanthoscelides obtectus</name>
    <name type="common">Bean weevil</name>
    <name type="synonym">Bruchus obtectus</name>
    <dbReference type="NCBI Taxonomy" id="200917"/>
    <lineage>
        <taxon>Eukaryota</taxon>
        <taxon>Metazoa</taxon>
        <taxon>Ecdysozoa</taxon>
        <taxon>Arthropoda</taxon>
        <taxon>Hexapoda</taxon>
        <taxon>Insecta</taxon>
        <taxon>Pterygota</taxon>
        <taxon>Neoptera</taxon>
        <taxon>Endopterygota</taxon>
        <taxon>Coleoptera</taxon>
        <taxon>Polyphaga</taxon>
        <taxon>Cucujiformia</taxon>
        <taxon>Chrysomeloidea</taxon>
        <taxon>Chrysomelidae</taxon>
        <taxon>Bruchinae</taxon>
        <taxon>Bruchini</taxon>
        <taxon>Acanthoscelides</taxon>
    </lineage>
</organism>
<reference evidence="2" key="1">
    <citation type="submission" date="2022-03" db="EMBL/GenBank/DDBJ databases">
        <authorList>
            <person name="Sayadi A."/>
        </authorList>
    </citation>
    <scope>NUCLEOTIDE SEQUENCE</scope>
</reference>
<dbReference type="OrthoDB" id="8818336at2759"/>
<feature type="compositionally biased region" description="Polar residues" evidence="1">
    <location>
        <begin position="10"/>
        <end position="20"/>
    </location>
</feature>
<dbReference type="Gene3D" id="2.30.90.10">
    <property type="entry name" value="Heparin-binding Growth Factor, Midkine, Chain A- C-terminal Domain"/>
    <property type="match status" value="1"/>
</dbReference>
<gene>
    <name evidence="2" type="ORF">ACAOBT_LOCUS8163</name>
</gene>
<dbReference type="AlphaFoldDB" id="A0A9P0P4Z6"/>
<dbReference type="EMBL" id="CAKOFQ010006758">
    <property type="protein sequence ID" value="CAH1968977.1"/>
    <property type="molecule type" value="Genomic_DNA"/>
</dbReference>
<evidence type="ECO:0000313" key="3">
    <source>
        <dbReference type="Proteomes" id="UP001152888"/>
    </source>
</evidence>
<feature type="region of interest" description="Disordered" evidence="1">
    <location>
        <begin position="1"/>
        <end position="33"/>
    </location>
</feature>
<protein>
    <submittedName>
        <fullName evidence="2">Uncharacterized protein</fullName>
    </submittedName>
</protein>
<keyword evidence="3" id="KW-1185">Reference proteome</keyword>
<name>A0A9P0P4Z6_ACAOB</name>
<dbReference type="Proteomes" id="UP001152888">
    <property type="component" value="Unassembled WGS sequence"/>
</dbReference>